<accession>A0A9P1IJE5</accession>
<dbReference type="AlphaFoldDB" id="A0A9P1IJE5"/>
<protein>
    <submittedName>
        <fullName evidence="1">Uncharacterized protein</fullName>
    </submittedName>
</protein>
<dbReference type="Proteomes" id="UP001152747">
    <property type="component" value="Unassembled WGS sequence"/>
</dbReference>
<sequence>MLFLPFLISVALAAPQYYGRYCYPPKQQPQTQTLNPLYMIPPMNKEPWDNHFKGIGHYIDLQASLISTTPSSLLVQNDQGLDFNSLLQGLFSSQNSQNGRQ</sequence>
<keyword evidence="2" id="KW-1185">Reference proteome</keyword>
<reference evidence="1" key="1">
    <citation type="submission" date="2022-11" db="EMBL/GenBank/DDBJ databases">
        <authorList>
            <person name="Kikuchi T."/>
        </authorList>
    </citation>
    <scope>NUCLEOTIDE SEQUENCE</scope>
    <source>
        <strain evidence="1">PS1010</strain>
    </source>
</reference>
<proteinExistence type="predicted"/>
<dbReference type="EMBL" id="CANHGI010000003">
    <property type="protein sequence ID" value="CAI5446564.1"/>
    <property type="molecule type" value="Genomic_DNA"/>
</dbReference>
<evidence type="ECO:0000313" key="2">
    <source>
        <dbReference type="Proteomes" id="UP001152747"/>
    </source>
</evidence>
<comment type="caution">
    <text evidence="1">The sequence shown here is derived from an EMBL/GenBank/DDBJ whole genome shotgun (WGS) entry which is preliminary data.</text>
</comment>
<gene>
    <name evidence="1" type="ORF">CAMP_LOCUS9201</name>
</gene>
<name>A0A9P1IJE5_9PELO</name>
<evidence type="ECO:0000313" key="1">
    <source>
        <dbReference type="EMBL" id="CAI5446564.1"/>
    </source>
</evidence>
<organism evidence="1 2">
    <name type="scientific">Caenorhabditis angaria</name>
    <dbReference type="NCBI Taxonomy" id="860376"/>
    <lineage>
        <taxon>Eukaryota</taxon>
        <taxon>Metazoa</taxon>
        <taxon>Ecdysozoa</taxon>
        <taxon>Nematoda</taxon>
        <taxon>Chromadorea</taxon>
        <taxon>Rhabditida</taxon>
        <taxon>Rhabditina</taxon>
        <taxon>Rhabditomorpha</taxon>
        <taxon>Rhabditoidea</taxon>
        <taxon>Rhabditidae</taxon>
        <taxon>Peloderinae</taxon>
        <taxon>Caenorhabditis</taxon>
    </lineage>
</organism>